<comment type="caution">
    <text evidence="3">The sequence shown here is derived from an EMBL/GenBank/DDBJ whole genome shotgun (WGS) entry which is preliminary data.</text>
</comment>
<accession>A0AA44DC23</accession>
<evidence type="ECO:0000313" key="4">
    <source>
        <dbReference type="Proteomes" id="UP000570003"/>
    </source>
</evidence>
<dbReference type="InterPro" id="IPR000595">
    <property type="entry name" value="cNMP-bd_dom"/>
</dbReference>
<keyword evidence="4" id="KW-1185">Reference proteome</keyword>
<organism evidence="3 4">
    <name type="scientific">Streptomyces somaliensis (strain ATCC 33201 / DSM 40738 / JCM 12659 / KCTC 9044 / NCTC 11332 / NRRL B-12077 / IP 733)</name>
    <dbReference type="NCBI Taxonomy" id="1134445"/>
    <lineage>
        <taxon>Bacteria</taxon>
        <taxon>Bacillati</taxon>
        <taxon>Actinomycetota</taxon>
        <taxon>Actinomycetes</taxon>
        <taxon>Kitasatosporales</taxon>
        <taxon>Streptomycetaceae</taxon>
        <taxon>Streptomyces</taxon>
    </lineage>
</organism>
<name>A0AA44DC23_STRE0</name>
<evidence type="ECO:0000313" key="3">
    <source>
        <dbReference type="EMBL" id="NKY13620.1"/>
    </source>
</evidence>
<sequence length="181" mass="19176">MSNEPIDLAQALASFDALWSPRVVTHVNDYDVRVAKVAGEHVWHAHDDTDEFFLVLDGELRISLRESAGERTVRLPRGAVFTVPRGTEHRPHAPGGASILLFEPTGTSSVGDRHEEVPDHVDATTGHALDLPHTAAGAVRDQAGRATVSAPVGAPSGRAASSPDAKLSRRSASARSDCSGH</sequence>
<protein>
    <submittedName>
        <fullName evidence="3">Cupin domain-containing protein</fullName>
    </submittedName>
</protein>
<dbReference type="Proteomes" id="UP000570003">
    <property type="component" value="Unassembled WGS sequence"/>
</dbReference>
<feature type="domain" description="Cyclic nucleotide-binding" evidence="2">
    <location>
        <begin position="38"/>
        <end position="81"/>
    </location>
</feature>
<dbReference type="SUPFAM" id="SSF51182">
    <property type="entry name" value="RmlC-like cupins"/>
    <property type="match status" value="1"/>
</dbReference>
<dbReference type="CDD" id="cd02226">
    <property type="entry name" value="cupin_YdbB-like"/>
    <property type="match status" value="1"/>
</dbReference>
<dbReference type="PANTHER" id="PTHR36114">
    <property type="entry name" value="16.7 KDA PROTEIN IN WHIE LOCUS"/>
    <property type="match status" value="1"/>
</dbReference>
<dbReference type="AlphaFoldDB" id="A0AA44DC23"/>
<dbReference type="InterPro" id="IPR013096">
    <property type="entry name" value="Cupin_2"/>
</dbReference>
<dbReference type="PROSITE" id="PS50042">
    <property type="entry name" value="CNMP_BINDING_3"/>
    <property type="match status" value="1"/>
</dbReference>
<dbReference type="PANTHER" id="PTHR36114:SF1">
    <property type="entry name" value="16.7 KDA PROTEIN IN WHIE LOCUS"/>
    <property type="match status" value="1"/>
</dbReference>
<evidence type="ECO:0000259" key="2">
    <source>
        <dbReference type="PROSITE" id="PS50042"/>
    </source>
</evidence>
<proteinExistence type="predicted"/>
<reference evidence="3 4" key="1">
    <citation type="submission" date="2020-04" db="EMBL/GenBank/DDBJ databases">
        <title>MicrobeNet Type strains.</title>
        <authorList>
            <person name="Nicholson A.C."/>
        </authorList>
    </citation>
    <scope>NUCLEOTIDE SEQUENCE [LARGE SCALE GENOMIC DNA]</scope>
    <source>
        <strain evidence="3 4">DSM 40738</strain>
    </source>
</reference>
<dbReference type="Gene3D" id="2.60.120.10">
    <property type="entry name" value="Jelly Rolls"/>
    <property type="match status" value="1"/>
</dbReference>
<gene>
    <name evidence="3" type="ORF">HGA06_05350</name>
</gene>
<feature type="region of interest" description="Disordered" evidence="1">
    <location>
        <begin position="140"/>
        <end position="181"/>
    </location>
</feature>
<dbReference type="InterPro" id="IPR014710">
    <property type="entry name" value="RmlC-like_jellyroll"/>
</dbReference>
<dbReference type="InterPro" id="IPR052044">
    <property type="entry name" value="PKS_Associated_Protein"/>
</dbReference>
<feature type="compositionally biased region" description="Low complexity" evidence="1">
    <location>
        <begin position="170"/>
        <end position="181"/>
    </location>
</feature>
<dbReference type="EMBL" id="JAAXOU010000031">
    <property type="protein sequence ID" value="NKY13620.1"/>
    <property type="molecule type" value="Genomic_DNA"/>
</dbReference>
<dbReference type="InterPro" id="IPR011051">
    <property type="entry name" value="RmlC_Cupin_sf"/>
</dbReference>
<dbReference type="Pfam" id="PF07883">
    <property type="entry name" value="Cupin_2"/>
    <property type="match status" value="1"/>
</dbReference>
<evidence type="ECO:0000256" key="1">
    <source>
        <dbReference type="SAM" id="MobiDB-lite"/>
    </source>
</evidence>